<dbReference type="VEuPathDB" id="FungiDB:UREG_00658"/>
<dbReference type="HOGENOM" id="CLU_053381_1_2_1"/>
<dbReference type="OrthoDB" id="2331100at2759"/>
<dbReference type="InParanoid" id="C4JKR0"/>
<gene>
    <name evidence="3" type="ORF">UREG_00658</name>
</gene>
<feature type="compositionally biased region" description="Low complexity" evidence="1">
    <location>
        <begin position="170"/>
        <end position="193"/>
    </location>
</feature>
<reference evidence="4" key="1">
    <citation type="journal article" date="2009" name="Genome Res.">
        <title>Comparative genomic analyses of the human fungal pathogens Coccidioides and their relatives.</title>
        <authorList>
            <person name="Sharpton T.J."/>
            <person name="Stajich J.E."/>
            <person name="Rounsley S.D."/>
            <person name="Gardner M.J."/>
            <person name="Wortman J.R."/>
            <person name="Jordar V.S."/>
            <person name="Maiti R."/>
            <person name="Kodira C.D."/>
            <person name="Neafsey D.E."/>
            <person name="Zeng Q."/>
            <person name="Hung C.-Y."/>
            <person name="McMahan C."/>
            <person name="Muszewska A."/>
            <person name="Grynberg M."/>
            <person name="Mandel M.A."/>
            <person name="Kellner E.M."/>
            <person name="Barker B.M."/>
            <person name="Galgiani J.N."/>
            <person name="Orbach M.J."/>
            <person name="Kirkland T.N."/>
            <person name="Cole G.T."/>
            <person name="Henn M.R."/>
            <person name="Birren B.W."/>
            <person name="Taylor J.W."/>
        </authorList>
    </citation>
    <scope>NUCLEOTIDE SEQUENCE [LARGE SCALE GENOMIC DNA]</scope>
    <source>
        <strain evidence="4">UAMH 1704</strain>
    </source>
</reference>
<dbReference type="CDD" id="cd00920">
    <property type="entry name" value="Cupredoxin"/>
    <property type="match status" value="1"/>
</dbReference>
<keyword evidence="2" id="KW-0732">Signal</keyword>
<dbReference type="EMBL" id="CH476615">
    <property type="protein sequence ID" value="EEP75811.1"/>
    <property type="molecule type" value="Genomic_DNA"/>
</dbReference>
<dbReference type="InterPro" id="IPR008972">
    <property type="entry name" value="Cupredoxin"/>
</dbReference>
<dbReference type="KEGG" id="ure:UREG_00658"/>
<evidence type="ECO:0000256" key="1">
    <source>
        <dbReference type="SAM" id="MobiDB-lite"/>
    </source>
</evidence>
<evidence type="ECO:0000313" key="3">
    <source>
        <dbReference type="EMBL" id="EEP75811.1"/>
    </source>
</evidence>
<organism evidence="3 4">
    <name type="scientific">Uncinocarpus reesii (strain UAMH 1704)</name>
    <dbReference type="NCBI Taxonomy" id="336963"/>
    <lineage>
        <taxon>Eukaryota</taxon>
        <taxon>Fungi</taxon>
        <taxon>Dikarya</taxon>
        <taxon>Ascomycota</taxon>
        <taxon>Pezizomycotina</taxon>
        <taxon>Eurotiomycetes</taxon>
        <taxon>Eurotiomycetidae</taxon>
        <taxon>Onygenales</taxon>
        <taxon>Onygenaceae</taxon>
        <taxon>Uncinocarpus</taxon>
    </lineage>
</organism>
<evidence type="ECO:0000313" key="4">
    <source>
        <dbReference type="Proteomes" id="UP000002058"/>
    </source>
</evidence>
<evidence type="ECO:0000256" key="2">
    <source>
        <dbReference type="SAM" id="SignalP"/>
    </source>
</evidence>
<proteinExistence type="predicted"/>
<dbReference type="InterPro" id="IPR052953">
    <property type="entry name" value="Ser-rich/MCO-related"/>
</dbReference>
<dbReference type="SUPFAM" id="SSF49503">
    <property type="entry name" value="Cupredoxins"/>
    <property type="match status" value="1"/>
</dbReference>
<dbReference type="PANTHER" id="PTHR34883:SF15">
    <property type="entry name" value="EXTRACELLULAR SERINE-RICH PROTEIN"/>
    <property type="match status" value="1"/>
</dbReference>
<name>C4JKR0_UNCRE</name>
<dbReference type="STRING" id="336963.C4JKR0"/>
<protein>
    <recommendedName>
        <fullName evidence="5">Phytocyanin domain-containing protein</fullName>
    </recommendedName>
</protein>
<sequence length="225" mass="22979">MPSSIYYLCSLALAGTLASARTITVMVAQGGLNFTPGTIRAQTGDEVAFVFTRGNHDVTLGEFDRPCQPAPNAFWSGTITIPSGLNGNATFTIPIRDTEPKWIYCSFGRHCQNGMVGVINPPSEGDNTFDAYKSAAEEAPESNRPTAINGGSLIVRGDLEIPGFPGNSESSSTGAPTGSATNSATASGTPPATQTGNAGATIQTSGALGAVMAGLTVGAAWFGLI</sequence>
<dbReference type="Proteomes" id="UP000002058">
    <property type="component" value="Unassembled WGS sequence"/>
</dbReference>
<dbReference type="AlphaFoldDB" id="C4JKR0"/>
<dbReference type="Gene3D" id="2.60.40.420">
    <property type="entry name" value="Cupredoxins - blue copper proteins"/>
    <property type="match status" value="1"/>
</dbReference>
<keyword evidence="4" id="KW-1185">Reference proteome</keyword>
<dbReference type="OMA" id="SEDPIWY"/>
<dbReference type="GeneID" id="8438679"/>
<dbReference type="eggNOG" id="ENOG502T37Y">
    <property type="taxonomic scope" value="Eukaryota"/>
</dbReference>
<accession>C4JKR0</accession>
<feature type="region of interest" description="Disordered" evidence="1">
    <location>
        <begin position="159"/>
        <end position="198"/>
    </location>
</feature>
<dbReference type="RefSeq" id="XP_002541144.1">
    <property type="nucleotide sequence ID" value="XM_002541098.1"/>
</dbReference>
<feature type="signal peptide" evidence="2">
    <location>
        <begin position="1"/>
        <end position="20"/>
    </location>
</feature>
<dbReference type="PANTHER" id="PTHR34883">
    <property type="entry name" value="SERINE-RICH PROTEIN, PUTATIVE-RELATED-RELATED"/>
    <property type="match status" value="1"/>
</dbReference>
<feature type="chain" id="PRO_5002939508" description="Phytocyanin domain-containing protein" evidence="2">
    <location>
        <begin position="21"/>
        <end position="225"/>
    </location>
</feature>
<evidence type="ECO:0008006" key="5">
    <source>
        <dbReference type="Google" id="ProtNLM"/>
    </source>
</evidence>